<proteinExistence type="predicted"/>
<keyword evidence="3" id="KW-1185">Reference proteome</keyword>
<evidence type="ECO:0000313" key="3">
    <source>
        <dbReference type="Proteomes" id="UP000663760"/>
    </source>
</evidence>
<dbReference type="EMBL" id="LR743594">
    <property type="protein sequence ID" value="CAA2624161.1"/>
    <property type="molecule type" value="Genomic_DNA"/>
</dbReference>
<dbReference type="EMBL" id="LR746270">
    <property type="protein sequence ID" value="CAA7400146.1"/>
    <property type="molecule type" value="Genomic_DNA"/>
</dbReference>
<protein>
    <submittedName>
        <fullName evidence="1">Uncharacterized protein</fullName>
    </submittedName>
</protein>
<evidence type="ECO:0000313" key="2">
    <source>
        <dbReference type="EMBL" id="CAA7400146.1"/>
    </source>
</evidence>
<name>A0A7I8J0J6_SPIIN</name>
<organism evidence="1">
    <name type="scientific">Spirodela intermedia</name>
    <name type="common">Intermediate duckweed</name>
    <dbReference type="NCBI Taxonomy" id="51605"/>
    <lineage>
        <taxon>Eukaryota</taxon>
        <taxon>Viridiplantae</taxon>
        <taxon>Streptophyta</taxon>
        <taxon>Embryophyta</taxon>
        <taxon>Tracheophyta</taxon>
        <taxon>Spermatophyta</taxon>
        <taxon>Magnoliopsida</taxon>
        <taxon>Liliopsida</taxon>
        <taxon>Araceae</taxon>
        <taxon>Lemnoideae</taxon>
        <taxon>Spirodela</taxon>
    </lineage>
</organism>
<sequence>MEAFRYVLSFCWNSQTHLLKLKGRFRLLPFLQQWISLGLSSDMSTNIIIILSIF</sequence>
<dbReference type="Proteomes" id="UP000663760">
    <property type="component" value="Chromosome 7"/>
</dbReference>
<gene>
    <name evidence="1" type="ORF">SI7747_07010042</name>
    <name evidence="2" type="ORF">SI8410_07010816</name>
</gene>
<evidence type="ECO:0000313" key="1">
    <source>
        <dbReference type="EMBL" id="CAA2624161.1"/>
    </source>
</evidence>
<dbReference type="AlphaFoldDB" id="A0A7I8J0J6"/>
<reference evidence="1" key="1">
    <citation type="submission" date="2019-12" db="EMBL/GenBank/DDBJ databases">
        <authorList>
            <person name="Scholz U."/>
            <person name="Mascher M."/>
            <person name="Fiebig A."/>
        </authorList>
    </citation>
    <scope>NUCLEOTIDE SEQUENCE</scope>
</reference>
<accession>A0A7I8J0J6</accession>